<dbReference type="VEuPathDB" id="VectorBase:LLOJ003361"/>
<feature type="chain" id="PRO_5044555297" evidence="1">
    <location>
        <begin position="22"/>
        <end position="440"/>
    </location>
</feature>
<dbReference type="EMBL" id="GITU01006711">
    <property type="protein sequence ID" value="MBC1175414.1"/>
    <property type="molecule type" value="Transcribed_RNA"/>
</dbReference>
<reference evidence="3" key="3">
    <citation type="submission" date="2020-05" db="UniProtKB">
        <authorList>
            <consortium name="EnsemblMetazoa"/>
        </authorList>
    </citation>
    <scope>IDENTIFICATION</scope>
    <source>
        <strain evidence="3">Jacobina</strain>
    </source>
</reference>
<organism evidence="3 4">
    <name type="scientific">Lutzomyia longipalpis</name>
    <name type="common">Sand fly</name>
    <dbReference type="NCBI Taxonomy" id="7200"/>
    <lineage>
        <taxon>Eukaryota</taxon>
        <taxon>Metazoa</taxon>
        <taxon>Ecdysozoa</taxon>
        <taxon>Arthropoda</taxon>
        <taxon>Hexapoda</taxon>
        <taxon>Insecta</taxon>
        <taxon>Pterygota</taxon>
        <taxon>Neoptera</taxon>
        <taxon>Endopterygota</taxon>
        <taxon>Diptera</taxon>
        <taxon>Nematocera</taxon>
        <taxon>Psychodoidea</taxon>
        <taxon>Psychodidae</taxon>
        <taxon>Lutzomyia</taxon>
        <taxon>Lutzomyia</taxon>
    </lineage>
</organism>
<evidence type="ECO:0000256" key="1">
    <source>
        <dbReference type="SAM" id="SignalP"/>
    </source>
</evidence>
<evidence type="ECO:0000313" key="3">
    <source>
        <dbReference type="EnsemblMetazoa" id="LLOJ003361-PA"/>
    </source>
</evidence>
<dbReference type="InterPro" id="IPR038885">
    <property type="entry name" value="PLB1"/>
</dbReference>
<keyword evidence="4" id="KW-1185">Reference proteome</keyword>
<evidence type="ECO:0000313" key="2">
    <source>
        <dbReference type="EMBL" id="MBC1175414.1"/>
    </source>
</evidence>
<dbReference type="Pfam" id="PF00657">
    <property type="entry name" value="Lipase_GDSL"/>
    <property type="match status" value="1"/>
</dbReference>
<dbReference type="SUPFAM" id="SSF52266">
    <property type="entry name" value="SGNH hydrolase"/>
    <property type="match status" value="1"/>
</dbReference>
<dbReference type="EnsemblMetazoa" id="LLOJ003361-RA">
    <property type="protein sequence ID" value="LLOJ003361-PA"/>
    <property type="gene ID" value="LLOJ003361"/>
</dbReference>
<dbReference type="VEuPathDB" id="VectorBase:LLONM1_003710"/>
<dbReference type="PANTHER" id="PTHR21325">
    <property type="entry name" value="PHOSPHOLIPASE B, PLB1"/>
    <property type="match status" value="1"/>
</dbReference>
<sequence>MDRDMIAETFAFLLLLSAIDGQILAPNTQANVISRTSGNLLRNLTGTQVYKDTIFTSRLDASAPIRRFYRGFREVYSRLLGETGQRNSGNFLQAHVPPTRAFPCQTEGFRSATPPVSVHQVRPGDVDIIAAVGDSLTTATAANSVALWEVMVENRGVSWSIGGQGTWRTHLTLPNIIKEFNPQLFGYSLSDSYNVHRKAQFNVAENIATTSDMPYNAKKLVRRMKLDPRVNMTHHWKIVTYMIGGNDFCSDVCYQANATMWINEMQEKYLIESLRYLRDNLPRTIVNLVPSPLISLSFSMDNVQTPFSCSLTRPIECSCLFGPSYSKDRKLFRSLERKFVKIMERVSFLGELHTPDFTVVFQPFFQDASVFYRGSKNADMSLMSIDCVHLSQKGHAVSANGLWNNMMEPVGKKSLGFRPLFQQFKCPTPDKPYIFTNYNS</sequence>
<dbReference type="InterPro" id="IPR001087">
    <property type="entry name" value="GDSL"/>
</dbReference>
<reference evidence="2" key="2">
    <citation type="journal article" date="2020" name="BMC">
        <title>Leishmania infection induces a limited differential gene expression in the sand fly midgut.</title>
        <authorList>
            <person name="Coutinho-Abreu I.V."/>
            <person name="Serafim T.D."/>
            <person name="Meneses C."/>
            <person name="Kamhawi S."/>
            <person name="Oliveira F."/>
            <person name="Valenzuela J.G."/>
        </authorList>
    </citation>
    <scope>NUCLEOTIDE SEQUENCE</scope>
    <source>
        <strain evidence="2">Jacobina</strain>
        <tissue evidence="2">Midgut</tissue>
    </source>
</reference>
<dbReference type="EMBL" id="AJWK01010781">
    <property type="status" value="NOT_ANNOTATED_CDS"/>
    <property type="molecule type" value="Genomic_DNA"/>
</dbReference>
<proteinExistence type="predicted"/>
<feature type="signal peptide" evidence="1">
    <location>
        <begin position="1"/>
        <end position="21"/>
    </location>
</feature>
<dbReference type="Proteomes" id="UP000092461">
    <property type="component" value="Unassembled WGS sequence"/>
</dbReference>
<dbReference type="Gene3D" id="3.40.50.1110">
    <property type="entry name" value="SGNH hydrolase"/>
    <property type="match status" value="1"/>
</dbReference>
<dbReference type="GO" id="GO:0004620">
    <property type="term" value="F:phospholipase activity"/>
    <property type="evidence" value="ECO:0007669"/>
    <property type="project" value="InterPro"/>
</dbReference>
<dbReference type="PANTHER" id="PTHR21325:SF31">
    <property type="entry name" value="GH22081P-RELATED"/>
    <property type="match status" value="1"/>
</dbReference>
<name>A0A1B0CG60_LUTLO</name>
<dbReference type="CDD" id="cd01824">
    <property type="entry name" value="Phospholipase_B_like"/>
    <property type="match status" value="1"/>
</dbReference>
<dbReference type="GO" id="GO:0006644">
    <property type="term" value="P:phospholipid metabolic process"/>
    <property type="evidence" value="ECO:0007669"/>
    <property type="project" value="TreeGrafter"/>
</dbReference>
<dbReference type="InterPro" id="IPR036514">
    <property type="entry name" value="SGNH_hydro_sf"/>
</dbReference>
<dbReference type="InterPro" id="IPR035547">
    <property type="entry name" value="Phospholipase_B"/>
</dbReference>
<accession>A0A1B0CG60</accession>
<keyword evidence="1" id="KW-0732">Signal</keyword>
<dbReference type="AlphaFoldDB" id="A0A1B0CG60"/>
<reference evidence="4" key="1">
    <citation type="submission" date="2012-05" db="EMBL/GenBank/DDBJ databases">
        <title>Whole Genome Assembly of Lutzomyia longipalpis.</title>
        <authorList>
            <person name="Richards S."/>
            <person name="Qu C."/>
            <person name="Dillon R."/>
            <person name="Worley K."/>
            <person name="Scherer S."/>
            <person name="Batterton M."/>
            <person name="Taylor A."/>
            <person name="Hawes A."/>
            <person name="Hernandez B."/>
            <person name="Kovar C."/>
            <person name="Mandapat C."/>
            <person name="Pham C."/>
            <person name="Qu C."/>
            <person name="Jing C."/>
            <person name="Bess C."/>
            <person name="Bandaranaike D."/>
            <person name="Ngo D."/>
            <person name="Ongeri F."/>
            <person name="Arias F."/>
            <person name="Lara F."/>
            <person name="Weissenberger G."/>
            <person name="Kamau G."/>
            <person name="Han H."/>
            <person name="Shen H."/>
            <person name="Dinh H."/>
            <person name="Khalil I."/>
            <person name="Jones J."/>
            <person name="Shafer J."/>
            <person name="Jayaseelan J."/>
            <person name="Quiroz J."/>
            <person name="Blankenburg K."/>
            <person name="Nguyen L."/>
            <person name="Jackson L."/>
            <person name="Francisco L."/>
            <person name="Tang L.-Y."/>
            <person name="Pu L.-L."/>
            <person name="Perales L."/>
            <person name="Lorensuhewa L."/>
            <person name="Munidasa M."/>
            <person name="Coyle M."/>
            <person name="Taylor M."/>
            <person name="Puazo M."/>
            <person name="Firestine M."/>
            <person name="Scheel M."/>
            <person name="Javaid M."/>
            <person name="Wang M."/>
            <person name="Li M."/>
            <person name="Tabassum N."/>
            <person name="Saada N."/>
            <person name="Osuji N."/>
            <person name="Aqrawi P."/>
            <person name="Fu Q."/>
            <person name="Thornton R."/>
            <person name="Raj R."/>
            <person name="Goodspeed R."/>
            <person name="Mata R."/>
            <person name="Najjar R."/>
            <person name="Gubbala S."/>
            <person name="Lee S."/>
            <person name="Denson S."/>
            <person name="Patil S."/>
            <person name="Macmil S."/>
            <person name="Qi S."/>
            <person name="Matskevitch T."/>
            <person name="Palculict T."/>
            <person name="Mathew T."/>
            <person name="Vee V."/>
            <person name="Velamala V."/>
            <person name="Korchina V."/>
            <person name="Cai W."/>
            <person name="Liu W."/>
            <person name="Dai W."/>
            <person name="Zou X."/>
            <person name="Zhu Y."/>
            <person name="Zhang Y."/>
            <person name="Wu Y.-Q."/>
            <person name="Xin Y."/>
            <person name="Nazarath L."/>
            <person name="Kovar C."/>
            <person name="Han Y."/>
            <person name="Muzny D."/>
            <person name="Gibbs R."/>
        </authorList>
    </citation>
    <scope>NUCLEOTIDE SEQUENCE [LARGE SCALE GENOMIC DNA]</scope>
    <source>
        <strain evidence="4">Jacobina</strain>
    </source>
</reference>
<evidence type="ECO:0000313" key="4">
    <source>
        <dbReference type="Proteomes" id="UP000092461"/>
    </source>
</evidence>
<protein>
    <submittedName>
        <fullName evidence="2">Putative phospholipase b-signalp detected</fullName>
    </submittedName>
</protein>